<sequence>MNTEWRWLIRHVPREDNYVADCIAKLSSEGRTCLQVYDECPHVASKILIQDKAIK</sequence>
<name>A0A7J9E857_9ROSI</name>
<accession>A0A7J9E857</accession>
<proteinExistence type="predicted"/>
<evidence type="ECO:0000313" key="1">
    <source>
        <dbReference type="EMBL" id="MBA0769212.1"/>
    </source>
</evidence>
<protein>
    <recommendedName>
        <fullName evidence="3">RNase H type-1 domain-containing protein</fullName>
    </recommendedName>
</protein>
<reference evidence="1 2" key="1">
    <citation type="journal article" date="2019" name="Genome Biol. Evol.">
        <title>Insights into the evolution of the New World diploid cottons (Gossypium, subgenus Houzingenia) based on genome sequencing.</title>
        <authorList>
            <person name="Grover C.E."/>
            <person name="Arick M.A. 2nd"/>
            <person name="Thrash A."/>
            <person name="Conover J.L."/>
            <person name="Sanders W.S."/>
            <person name="Peterson D.G."/>
            <person name="Frelichowski J.E."/>
            <person name="Scheffler J.A."/>
            <person name="Scheffler B.E."/>
            <person name="Wendel J.F."/>
        </authorList>
    </citation>
    <scope>NUCLEOTIDE SEQUENCE [LARGE SCALE GENOMIC DNA]</scope>
    <source>
        <strain evidence="1">8</strain>
        <tissue evidence="1">Leaf</tissue>
    </source>
</reference>
<dbReference type="Proteomes" id="UP000593568">
    <property type="component" value="Unassembled WGS sequence"/>
</dbReference>
<gene>
    <name evidence="1" type="ORF">Gotri_017966</name>
</gene>
<evidence type="ECO:0000313" key="2">
    <source>
        <dbReference type="Proteomes" id="UP000593568"/>
    </source>
</evidence>
<comment type="caution">
    <text evidence="1">The sequence shown here is derived from an EMBL/GenBank/DDBJ whole genome shotgun (WGS) entry which is preliminary data.</text>
</comment>
<keyword evidence="2" id="KW-1185">Reference proteome</keyword>
<organism evidence="1 2">
    <name type="scientific">Gossypium trilobum</name>
    <dbReference type="NCBI Taxonomy" id="34281"/>
    <lineage>
        <taxon>Eukaryota</taxon>
        <taxon>Viridiplantae</taxon>
        <taxon>Streptophyta</taxon>
        <taxon>Embryophyta</taxon>
        <taxon>Tracheophyta</taxon>
        <taxon>Spermatophyta</taxon>
        <taxon>Magnoliopsida</taxon>
        <taxon>eudicotyledons</taxon>
        <taxon>Gunneridae</taxon>
        <taxon>Pentapetalae</taxon>
        <taxon>rosids</taxon>
        <taxon>malvids</taxon>
        <taxon>Malvales</taxon>
        <taxon>Malvaceae</taxon>
        <taxon>Malvoideae</taxon>
        <taxon>Gossypium</taxon>
    </lineage>
</organism>
<dbReference type="EMBL" id="JABEZW010000007">
    <property type="protein sequence ID" value="MBA0769212.1"/>
    <property type="molecule type" value="Genomic_DNA"/>
</dbReference>
<dbReference type="AlphaFoldDB" id="A0A7J9E857"/>
<evidence type="ECO:0008006" key="3">
    <source>
        <dbReference type="Google" id="ProtNLM"/>
    </source>
</evidence>